<dbReference type="InterPro" id="IPR001353">
    <property type="entry name" value="Proteasome_sua/b"/>
</dbReference>
<dbReference type="Gene3D" id="3.60.20.10">
    <property type="entry name" value="Glutamine Phosphoribosylpyrophosphate, subunit 1, domain 1"/>
    <property type="match status" value="1"/>
</dbReference>
<organism evidence="5 6">
    <name type="scientific">Powellomyces hirtus</name>
    <dbReference type="NCBI Taxonomy" id="109895"/>
    <lineage>
        <taxon>Eukaryota</taxon>
        <taxon>Fungi</taxon>
        <taxon>Fungi incertae sedis</taxon>
        <taxon>Chytridiomycota</taxon>
        <taxon>Chytridiomycota incertae sedis</taxon>
        <taxon>Chytridiomycetes</taxon>
        <taxon>Spizellomycetales</taxon>
        <taxon>Powellomycetaceae</taxon>
        <taxon>Powellomyces</taxon>
    </lineage>
</organism>
<evidence type="ECO:0000313" key="5">
    <source>
        <dbReference type="EMBL" id="TPX62173.1"/>
    </source>
</evidence>
<gene>
    <name evidence="5" type="ORF">PhCBS80983_g00703</name>
</gene>
<comment type="subcellular location">
    <subcellularLocation>
        <location evidence="4">Cytoplasm</location>
    </subcellularLocation>
    <subcellularLocation>
        <location evidence="4">Nucleus</location>
    </subcellularLocation>
</comment>
<dbReference type="CDD" id="cd03759">
    <property type="entry name" value="proteasome_beta_type_3"/>
    <property type="match status" value="1"/>
</dbReference>
<dbReference type="InterPro" id="IPR023333">
    <property type="entry name" value="Proteasome_suB-type"/>
</dbReference>
<keyword evidence="1 4" id="KW-0963">Cytoplasm</keyword>
<dbReference type="GO" id="GO:0005737">
    <property type="term" value="C:cytoplasm"/>
    <property type="evidence" value="ECO:0007669"/>
    <property type="project" value="UniProtKB-SubCell"/>
</dbReference>
<keyword evidence="3 4" id="KW-0539">Nucleus</keyword>
<dbReference type="EMBL" id="QEAQ01000004">
    <property type="protein sequence ID" value="TPX62173.1"/>
    <property type="molecule type" value="Genomic_DNA"/>
</dbReference>
<proteinExistence type="inferred from homology"/>
<evidence type="ECO:0000256" key="1">
    <source>
        <dbReference type="ARBA" id="ARBA00022490"/>
    </source>
</evidence>
<evidence type="ECO:0000256" key="4">
    <source>
        <dbReference type="RuleBase" id="RU004203"/>
    </source>
</evidence>
<reference evidence="5 6" key="1">
    <citation type="journal article" date="2019" name="Sci. Rep.">
        <title>Comparative genomics of chytrid fungi reveal insights into the obligate biotrophic and pathogenic lifestyle of Synchytrium endobioticum.</title>
        <authorList>
            <person name="van de Vossenberg B.T.L.H."/>
            <person name="Warris S."/>
            <person name="Nguyen H.D.T."/>
            <person name="van Gent-Pelzer M.P.E."/>
            <person name="Joly D.L."/>
            <person name="van de Geest H.C."/>
            <person name="Bonants P.J.M."/>
            <person name="Smith D.S."/>
            <person name="Levesque C.A."/>
            <person name="van der Lee T.A.J."/>
        </authorList>
    </citation>
    <scope>NUCLEOTIDE SEQUENCE [LARGE SCALE GENOMIC DNA]</scope>
    <source>
        <strain evidence="5 6">CBS 809.83</strain>
    </source>
</reference>
<dbReference type="InterPro" id="IPR016050">
    <property type="entry name" value="Proteasome_bsu_CS"/>
</dbReference>
<dbReference type="GO" id="GO:0043161">
    <property type="term" value="P:proteasome-mediated ubiquitin-dependent protein catabolic process"/>
    <property type="evidence" value="ECO:0007669"/>
    <property type="project" value="InterPro"/>
</dbReference>
<dbReference type="Proteomes" id="UP000318582">
    <property type="component" value="Unassembled WGS sequence"/>
</dbReference>
<dbReference type="PROSITE" id="PS00854">
    <property type="entry name" value="PROTEASOME_BETA_1"/>
    <property type="match status" value="1"/>
</dbReference>
<dbReference type="PANTHER" id="PTHR32194:SF10">
    <property type="entry name" value="PROTEASOME SUBUNIT BETA TYPE-3"/>
    <property type="match status" value="1"/>
</dbReference>
<comment type="subunit">
    <text evidence="4">Component of the proteasome complex.</text>
</comment>
<dbReference type="Pfam" id="PF00227">
    <property type="entry name" value="Proteasome"/>
    <property type="match status" value="1"/>
</dbReference>
<comment type="similarity">
    <text evidence="4">Belongs to the peptidase T1B family.</text>
</comment>
<name>A0A507EDH1_9FUNG</name>
<protein>
    <recommendedName>
        <fullName evidence="4">Proteasome subunit beta</fullName>
    </recommendedName>
</protein>
<evidence type="ECO:0000256" key="3">
    <source>
        <dbReference type="ARBA" id="ARBA00023242"/>
    </source>
</evidence>
<keyword evidence="2 4" id="KW-0647">Proteasome</keyword>
<dbReference type="FunFam" id="3.60.20.10:FF:000003">
    <property type="entry name" value="Proteasome subunit beta type-3"/>
    <property type="match status" value="1"/>
</dbReference>
<dbReference type="STRING" id="109895.A0A507EDH1"/>
<dbReference type="GO" id="GO:0005634">
    <property type="term" value="C:nucleus"/>
    <property type="evidence" value="ECO:0007669"/>
    <property type="project" value="UniProtKB-SubCell"/>
</dbReference>
<dbReference type="InterPro" id="IPR029055">
    <property type="entry name" value="Ntn_hydrolases_N"/>
</dbReference>
<accession>A0A507EDH1</accession>
<dbReference type="PANTHER" id="PTHR32194">
    <property type="entry name" value="METALLOPROTEASE TLDD"/>
    <property type="match status" value="1"/>
</dbReference>
<dbReference type="AlphaFoldDB" id="A0A507EDH1"/>
<evidence type="ECO:0000256" key="2">
    <source>
        <dbReference type="ARBA" id="ARBA00022942"/>
    </source>
</evidence>
<dbReference type="SUPFAM" id="SSF56235">
    <property type="entry name" value="N-terminal nucleophile aminohydrolases (Ntn hydrolases)"/>
    <property type="match status" value="1"/>
</dbReference>
<evidence type="ECO:0000313" key="6">
    <source>
        <dbReference type="Proteomes" id="UP000318582"/>
    </source>
</evidence>
<comment type="caution">
    <text evidence="5">The sequence shown here is derived from an EMBL/GenBank/DDBJ whole genome shotgun (WGS) entry which is preliminary data.</text>
</comment>
<dbReference type="PROSITE" id="PS51476">
    <property type="entry name" value="PROTEASOME_BETA_2"/>
    <property type="match status" value="1"/>
</dbReference>
<comment type="function">
    <text evidence="4">Component of the proteasome, a multicatalytic proteinase complex which is characterized by its ability to cleave peptides with Arg, Phe, Tyr, Leu, and Glu adjacent to the leaving group at neutral or slightly basic pH. The proteasome has an ATP-dependent proteolytic activity.</text>
</comment>
<dbReference type="InterPro" id="IPR033811">
    <property type="entry name" value="Proteasome_beta_3"/>
</dbReference>
<keyword evidence="6" id="KW-1185">Reference proteome</keyword>
<sequence length="204" mass="22588">MSVMEYNGAAVMAMKGKGCVAIAADRRFGVQLMTLSTDFKKIFQINDKTFIGLPGLATDVQTLSELFRFKTNMYKLREERDISPKTFAHMVSSALYEKRFGPYFCEPVIAGLEKDGTPFICNMDTLGCINHAKDFVVSGTASQQMYGSAEGLWEPDLEPEELFETISQAIMCAVDRDASSGWGAIVHVITPDGIITRTLKARMD</sequence>
<dbReference type="GO" id="GO:0019774">
    <property type="term" value="C:proteasome core complex, beta-subunit complex"/>
    <property type="evidence" value="ECO:0007669"/>
    <property type="project" value="InterPro"/>
</dbReference>
<dbReference type="OrthoDB" id="204949at2759"/>